<dbReference type="Pfam" id="PF04085">
    <property type="entry name" value="MreC"/>
    <property type="match status" value="1"/>
</dbReference>
<evidence type="ECO:0000256" key="2">
    <source>
        <dbReference type="ARBA" id="ARBA00013855"/>
    </source>
</evidence>
<dbReference type="NCBIfam" id="TIGR00219">
    <property type="entry name" value="mreC"/>
    <property type="match status" value="1"/>
</dbReference>
<evidence type="ECO:0000313" key="9">
    <source>
        <dbReference type="Proteomes" id="UP000094379"/>
    </source>
</evidence>
<evidence type="ECO:0000313" key="8">
    <source>
        <dbReference type="EMBL" id="ODN67325.1"/>
    </source>
</evidence>
<dbReference type="EMBL" id="MCRI01000007">
    <property type="protein sequence ID" value="ODN67325.1"/>
    <property type="molecule type" value="Genomic_DNA"/>
</dbReference>
<evidence type="ECO:0000256" key="5">
    <source>
        <dbReference type="PIRNR" id="PIRNR038471"/>
    </source>
</evidence>
<accession>A0A1E3GTR8</accession>
<evidence type="ECO:0000256" key="3">
    <source>
        <dbReference type="ARBA" id="ARBA00022960"/>
    </source>
</evidence>
<dbReference type="PATRIC" id="fig|291169.3.peg.1058"/>
<dbReference type="InterPro" id="IPR007221">
    <property type="entry name" value="MreC"/>
</dbReference>
<proteinExistence type="inferred from homology"/>
<comment type="function">
    <text evidence="5">Involved in formation and maintenance of cell shape.</text>
</comment>
<feature type="domain" description="Rod shape-determining protein MreC beta-barrel core" evidence="7">
    <location>
        <begin position="111"/>
        <end position="255"/>
    </location>
</feature>
<sequence length="296" mass="32491">MLLAIVASVLLYFLDTRLDYFKPIRASLSTVVYPVQKIASMPDDIVSWFSELFQGHQQLREQIMTLEAQNLTNSVRMQKMQALESENMRLRELLGSSFRLQERVQVAELLSVDLDPFYQHVIIDKGVAFGVYDGQPVLDSLGVMGQVAEVSQFSSRVVLLTDPSHSIPVQIVRNGLRAVVTGRGLGESLQMEFLPHNADVRVGDLLVTSGLGGRFPVGYPVGSVISVDFPQGKSFAEIAVAPAARLSTSREVMLVLPGEKIDFGITYPLQIESSDGQSLPDQPVENDADTPVEDGN</sequence>
<evidence type="ECO:0000259" key="7">
    <source>
        <dbReference type="Pfam" id="PF04085"/>
    </source>
</evidence>
<dbReference type="Proteomes" id="UP000094379">
    <property type="component" value="Unassembled WGS sequence"/>
</dbReference>
<keyword evidence="9" id="KW-1185">Reference proteome</keyword>
<dbReference type="InterPro" id="IPR042177">
    <property type="entry name" value="Cell/Rod_1"/>
</dbReference>
<evidence type="ECO:0000256" key="6">
    <source>
        <dbReference type="SAM" id="MobiDB-lite"/>
    </source>
</evidence>
<dbReference type="GO" id="GO:0008360">
    <property type="term" value="P:regulation of cell shape"/>
    <property type="evidence" value="ECO:0007669"/>
    <property type="project" value="UniProtKB-KW"/>
</dbReference>
<keyword evidence="3 5" id="KW-0133">Cell shape</keyword>
<dbReference type="InterPro" id="IPR055342">
    <property type="entry name" value="MreC_beta-barrel_core"/>
</dbReference>
<name>A0A1E3GTR8_9GAMM</name>
<dbReference type="GO" id="GO:0005886">
    <property type="term" value="C:plasma membrane"/>
    <property type="evidence" value="ECO:0007669"/>
    <property type="project" value="TreeGrafter"/>
</dbReference>
<evidence type="ECO:0000256" key="4">
    <source>
        <dbReference type="ARBA" id="ARBA00032089"/>
    </source>
</evidence>
<dbReference type="Gene3D" id="2.40.10.350">
    <property type="entry name" value="Rod shape-determining protein MreC, domain 2"/>
    <property type="match status" value="1"/>
</dbReference>
<gene>
    <name evidence="8" type="primary">mreC</name>
    <name evidence="8" type="ORF">A9E74_01052</name>
</gene>
<dbReference type="PANTHER" id="PTHR34138:SF1">
    <property type="entry name" value="CELL SHAPE-DETERMINING PROTEIN MREC"/>
    <property type="match status" value="1"/>
</dbReference>
<feature type="compositionally biased region" description="Acidic residues" evidence="6">
    <location>
        <begin position="284"/>
        <end position="296"/>
    </location>
</feature>
<dbReference type="PANTHER" id="PTHR34138">
    <property type="entry name" value="CELL SHAPE-DETERMINING PROTEIN MREC"/>
    <property type="match status" value="1"/>
</dbReference>
<comment type="caution">
    <text evidence="8">The sequence shown here is derived from an EMBL/GenBank/DDBJ whole genome shotgun (WGS) entry which is preliminary data.</text>
</comment>
<dbReference type="Gene3D" id="2.40.10.340">
    <property type="entry name" value="Rod shape-determining protein MreC, domain 1"/>
    <property type="match status" value="1"/>
</dbReference>
<organism evidence="8 9">
    <name type="scientific">Methylophaga muralis</name>
    <dbReference type="NCBI Taxonomy" id="291169"/>
    <lineage>
        <taxon>Bacteria</taxon>
        <taxon>Pseudomonadati</taxon>
        <taxon>Pseudomonadota</taxon>
        <taxon>Gammaproteobacteria</taxon>
        <taxon>Thiotrichales</taxon>
        <taxon>Piscirickettsiaceae</taxon>
        <taxon>Methylophaga</taxon>
    </lineage>
</organism>
<evidence type="ECO:0000256" key="1">
    <source>
        <dbReference type="ARBA" id="ARBA00009369"/>
    </source>
</evidence>
<reference evidence="8 9" key="1">
    <citation type="submission" date="2016-07" db="EMBL/GenBank/DDBJ databases">
        <title>Draft Genome Sequence of Methylophaga muralis Bur 1.</title>
        <authorList>
            <person name="Vasilenko O.V."/>
            <person name="Doronina N.V."/>
            <person name="Shmareva M.N."/>
            <person name="Tarlachkov S.V."/>
            <person name="Mustakhimov I."/>
            <person name="Trotsenko Y.A."/>
        </authorList>
    </citation>
    <scope>NUCLEOTIDE SEQUENCE [LARGE SCALE GENOMIC DNA]</scope>
    <source>
        <strain evidence="8 9">Bur 1</strain>
    </source>
</reference>
<protein>
    <recommendedName>
        <fullName evidence="2 5">Cell shape-determining protein MreC</fullName>
    </recommendedName>
    <alternativeName>
        <fullName evidence="4 5">Cell shape protein MreC</fullName>
    </alternativeName>
</protein>
<dbReference type="InterPro" id="IPR042175">
    <property type="entry name" value="Cell/Rod_MreC_2"/>
</dbReference>
<dbReference type="STRING" id="291169.A9E74_01052"/>
<dbReference type="PIRSF" id="PIRSF038471">
    <property type="entry name" value="MreC"/>
    <property type="match status" value="1"/>
</dbReference>
<dbReference type="AlphaFoldDB" id="A0A1E3GTR8"/>
<feature type="region of interest" description="Disordered" evidence="6">
    <location>
        <begin position="272"/>
        <end position="296"/>
    </location>
</feature>
<comment type="similarity">
    <text evidence="1 5">Belongs to the MreC family.</text>
</comment>